<reference evidence="2 3" key="1">
    <citation type="submission" date="2023-07" db="EMBL/GenBank/DDBJ databases">
        <title>Sequencing the genomes of 1000 actinobacteria strains.</title>
        <authorList>
            <person name="Klenk H.-P."/>
        </authorList>
    </citation>
    <scope>NUCLEOTIDE SEQUENCE [LARGE SCALE GENOMIC DNA]</scope>
    <source>
        <strain evidence="2 3">DSM 46740</strain>
    </source>
</reference>
<protein>
    <recommendedName>
        <fullName evidence="4">Cellulose binding domain-containing protein</fullName>
    </recommendedName>
</protein>
<sequence length="360" mass="37084">MRQLRKVIVRLLCVTVLLASGLAMATSAQAAVPDRWGFAYVNAYSGVPSLAHQAGSWGPGFNVTVTPGALGQSFVRFPQIATGGGVVHVTAVAPAAHWCQAQNWGPSGLDLVVAVQCYRYGGGPVFAQYTIVFETSTGTLPASQGLGYVHYNGAGITSQFNSAGAPNGVVGGGGSWTVSLPGLGSPAPAGNIQVTAVNPVQPARCKVAGWSPSAGGQTIQVRCFNATNVPLNTGWTLTYQRERAITGAAIPPKSFAYTFDLSPGTAGPYSPTPAGINYNSQLGVNTVQSAGAGLRMVIFPRVAVPPTHVQTTAFGPGPEFCNLQSPWTLSGTTVIVRNVACYSAATPVNQPSLTTYTSAL</sequence>
<feature type="signal peptide" evidence="1">
    <location>
        <begin position="1"/>
        <end position="25"/>
    </location>
</feature>
<evidence type="ECO:0000313" key="2">
    <source>
        <dbReference type="EMBL" id="MDP9849695.1"/>
    </source>
</evidence>
<proteinExistence type="predicted"/>
<name>A0ABT9QTF2_9ACTN</name>
<accession>A0ABT9QTF2</accession>
<dbReference type="EMBL" id="JAUSQU010000001">
    <property type="protein sequence ID" value="MDP9849695.1"/>
    <property type="molecule type" value="Genomic_DNA"/>
</dbReference>
<evidence type="ECO:0000313" key="3">
    <source>
        <dbReference type="Proteomes" id="UP001225356"/>
    </source>
</evidence>
<dbReference type="Proteomes" id="UP001225356">
    <property type="component" value="Unassembled WGS sequence"/>
</dbReference>
<gene>
    <name evidence="2" type="ORF">J2853_008906</name>
</gene>
<keyword evidence="1" id="KW-0732">Signal</keyword>
<feature type="chain" id="PRO_5046666481" description="Cellulose binding domain-containing protein" evidence="1">
    <location>
        <begin position="26"/>
        <end position="360"/>
    </location>
</feature>
<keyword evidence="3" id="KW-1185">Reference proteome</keyword>
<comment type="caution">
    <text evidence="2">The sequence shown here is derived from an EMBL/GenBank/DDBJ whole genome shotgun (WGS) entry which is preliminary data.</text>
</comment>
<dbReference type="RefSeq" id="WP_307567676.1">
    <property type="nucleotide sequence ID" value="NZ_JAUSQU010000001.1"/>
</dbReference>
<evidence type="ECO:0008006" key="4">
    <source>
        <dbReference type="Google" id="ProtNLM"/>
    </source>
</evidence>
<organism evidence="2 3">
    <name type="scientific">Streptosporangium lutulentum</name>
    <dbReference type="NCBI Taxonomy" id="1461250"/>
    <lineage>
        <taxon>Bacteria</taxon>
        <taxon>Bacillati</taxon>
        <taxon>Actinomycetota</taxon>
        <taxon>Actinomycetes</taxon>
        <taxon>Streptosporangiales</taxon>
        <taxon>Streptosporangiaceae</taxon>
        <taxon>Streptosporangium</taxon>
    </lineage>
</organism>
<evidence type="ECO:0000256" key="1">
    <source>
        <dbReference type="SAM" id="SignalP"/>
    </source>
</evidence>